<evidence type="ECO:0000256" key="3">
    <source>
        <dbReference type="SAM" id="MobiDB-lite"/>
    </source>
</evidence>
<evidence type="ECO:0000313" key="5">
    <source>
        <dbReference type="EMBL" id="PIO66175.1"/>
    </source>
</evidence>
<name>A0A2G9U7M4_TELCI</name>
<reference evidence="5 6" key="1">
    <citation type="submission" date="2015-09" db="EMBL/GenBank/DDBJ databases">
        <title>Draft genome of the parasitic nematode Teladorsagia circumcincta isolate WARC Sus (inbred).</title>
        <authorList>
            <person name="Mitreva M."/>
        </authorList>
    </citation>
    <scope>NUCLEOTIDE SEQUENCE [LARGE SCALE GENOMIC DNA]</scope>
    <source>
        <strain evidence="5 6">S</strain>
    </source>
</reference>
<evidence type="ECO:0000259" key="4">
    <source>
        <dbReference type="Pfam" id="PF16679"/>
    </source>
</evidence>
<feature type="region of interest" description="Disordered" evidence="3">
    <location>
        <begin position="107"/>
        <end position="145"/>
    </location>
</feature>
<comment type="similarity">
    <text evidence="1">Belongs to the Cdt1 family.</text>
</comment>
<protein>
    <recommendedName>
        <fullName evidence="4">DNA replication factor Cdt1 C-terminal domain-containing protein</fullName>
    </recommendedName>
</protein>
<sequence>MSCRSTRARAAKIVLEEPLEQTRKITDVFKVTRGRGRTQKKLHGEEGRVETKSLQALGLKECTDYNAQRSARKVLFAADDALASSPKKEVDVEVEEHAKVLKSPVKSVPKGSARVQVTSKAKHGSPQKASDVRLEPSTSSVPEFVLPTHKTPAKKSLDEFELNETRYLIRAKEAERKAAEKLKDPVIERKIELLQRILHGLLRCITTYFAFKKVRSMELRILSEQVMRSQSSMNRDLLMEHLTILCEVAPNYVAFAEFGGKKYLQMKENNYTAIEKVIQEELGRLRTSTASAVQPQQGVPVGDVAKKAVRALF</sequence>
<keyword evidence="6" id="KW-1185">Reference proteome</keyword>
<feature type="domain" description="DNA replication factor Cdt1 C-terminal" evidence="4">
    <location>
        <begin position="169"/>
        <end position="256"/>
    </location>
</feature>
<gene>
    <name evidence="5" type="ORF">TELCIR_12119</name>
</gene>
<dbReference type="OrthoDB" id="5915520at2759"/>
<dbReference type="Pfam" id="PF16679">
    <property type="entry name" value="CDT1_C"/>
    <property type="match status" value="1"/>
</dbReference>
<organism evidence="5 6">
    <name type="scientific">Teladorsagia circumcincta</name>
    <name type="common">Brown stomach worm</name>
    <name type="synonym">Ostertagia circumcincta</name>
    <dbReference type="NCBI Taxonomy" id="45464"/>
    <lineage>
        <taxon>Eukaryota</taxon>
        <taxon>Metazoa</taxon>
        <taxon>Ecdysozoa</taxon>
        <taxon>Nematoda</taxon>
        <taxon>Chromadorea</taxon>
        <taxon>Rhabditida</taxon>
        <taxon>Rhabditina</taxon>
        <taxon>Rhabditomorpha</taxon>
        <taxon>Strongyloidea</taxon>
        <taxon>Trichostrongylidae</taxon>
        <taxon>Teladorsagia</taxon>
    </lineage>
</organism>
<evidence type="ECO:0000256" key="1">
    <source>
        <dbReference type="ARBA" id="ARBA00008356"/>
    </source>
</evidence>
<dbReference type="Proteomes" id="UP000230423">
    <property type="component" value="Unassembled WGS sequence"/>
</dbReference>
<evidence type="ECO:0000313" key="6">
    <source>
        <dbReference type="Proteomes" id="UP000230423"/>
    </source>
</evidence>
<keyword evidence="2" id="KW-0131">Cell cycle</keyword>
<dbReference type="AlphaFoldDB" id="A0A2G9U7M4"/>
<dbReference type="InterPro" id="IPR038090">
    <property type="entry name" value="Cdt1_C_WH_dom_sf"/>
</dbReference>
<evidence type="ECO:0000256" key="2">
    <source>
        <dbReference type="ARBA" id="ARBA00023306"/>
    </source>
</evidence>
<accession>A0A2G9U7M4</accession>
<proteinExistence type="inferred from homology"/>
<dbReference type="Gene3D" id="1.10.10.1420">
    <property type="entry name" value="DNA replication factor Cdt1, C-terminal WH domain"/>
    <property type="match status" value="1"/>
</dbReference>
<dbReference type="InterPro" id="IPR032054">
    <property type="entry name" value="Cdt1_C"/>
</dbReference>
<dbReference type="EMBL" id="KZ348441">
    <property type="protein sequence ID" value="PIO66175.1"/>
    <property type="molecule type" value="Genomic_DNA"/>
</dbReference>